<reference evidence="1" key="2">
    <citation type="submission" date="2020-11" db="EMBL/GenBank/DDBJ databases">
        <authorList>
            <person name="McCartney M.A."/>
            <person name="Auch B."/>
            <person name="Kono T."/>
            <person name="Mallez S."/>
            <person name="Becker A."/>
            <person name="Gohl D.M."/>
            <person name="Silverstein K.A.T."/>
            <person name="Koren S."/>
            <person name="Bechman K.B."/>
            <person name="Herman A."/>
            <person name="Abrahante J.E."/>
            <person name="Garbe J."/>
        </authorList>
    </citation>
    <scope>NUCLEOTIDE SEQUENCE</scope>
    <source>
        <strain evidence="1">Duluth1</strain>
        <tissue evidence="1">Whole animal</tissue>
    </source>
</reference>
<comment type="caution">
    <text evidence="1">The sequence shown here is derived from an EMBL/GenBank/DDBJ whole genome shotgun (WGS) entry which is preliminary data.</text>
</comment>
<evidence type="ECO:0000313" key="2">
    <source>
        <dbReference type="Proteomes" id="UP000828390"/>
    </source>
</evidence>
<reference evidence="1" key="1">
    <citation type="journal article" date="2019" name="bioRxiv">
        <title>The Genome of the Zebra Mussel, Dreissena polymorpha: A Resource for Invasive Species Research.</title>
        <authorList>
            <person name="McCartney M.A."/>
            <person name="Auch B."/>
            <person name="Kono T."/>
            <person name="Mallez S."/>
            <person name="Zhang Y."/>
            <person name="Obille A."/>
            <person name="Becker A."/>
            <person name="Abrahante J.E."/>
            <person name="Garbe J."/>
            <person name="Badalamenti J.P."/>
            <person name="Herman A."/>
            <person name="Mangelson H."/>
            <person name="Liachko I."/>
            <person name="Sullivan S."/>
            <person name="Sone E.D."/>
            <person name="Koren S."/>
            <person name="Silverstein K.A.T."/>
            <person name="Beckman K.B."/>
            <person name="Gohl D.M."/>
        </authorList>
    </citation>
    <scope>NUCLEOTIDE SEQUENCE</scope>
    <source>
        <strain evidence="1">Duluth1</strain>
        <tissue evidence="1">Whole animal</tissue>
    </source>
</reference>
<proteinExistence type="predicted"/>
<dbReference type="Proteomes" id="UP000828390">
    <property type="component" value="Unassembled WGS sequence"/>
</dbReference>
<name>A0A9D4KEF1_DREPO</name>
<gene>
    <name evidence="1" type="ORF">DPMN_111102</name>
</gene>
<dbReference type="AlphaFoldDB" id="A0A9D4KEF1"/>
<dbReference type="EMBL" id="JAIWYP010000004">
    <property type="protein sequence ID" value="KAH3837701.1"/>
    <property type="molecule type" value="Genomic_DNA"/>
</dbReference>
<organism evidence="1 2">
    <name type="scientific">Dreissena polymorpha</name>
    <name type="common">Zebra mussel</name>
    <name type="synonym">Mytilus polymorpha</name>
    <dbReference type="NCBI Taxonomy" id="45954"/>
    <lineage>
        <taxon>Eukaryota</taxon>
        <taxon>Metazoa</taxon>
        <taxon>Spiralia</taxon>
        <taxon>Lophotrochozoa</taxon>
        <taxon>Mollusca</taxon>
        <taxon>Bivalvia</taxon>
        <taxon>Autobranchia</taxon>
        <taxon>Heteroconchia</taxon>
        <taxon>Euheterodonta</taxon>
        <taxon>Imparidentia</taxon>
        <taxon>Neoheterodontei</taxon>
        <taxon>Myida</taxon>
        <taxon>Dreissenoidea</taxon>
        <taxon>Dreissenidae</taxon>
        <taxon>Dreissena</taxon>
    </lineage>
</organism>
<evidence type="ECO:0000313" key="1">
    <source>
        <dbReference type="EMBL" id="KAH3837701.1"/>
    </source>
</evidence>
<keyword evidence="2" id="KW-1185">Reference proteome</keyword>
<protein>
    <submittedName>
        <fullName evidence="1">Uncharacterized protein</fullName>
    </submittedName>
</protein>
<accession>A0A9D4KEF1</accession>
<sequence>MSAAEDNDKTASPRTPTELAREQKILEENIESLENLLNAISTYIPTAEEVDDWRKDVQNLTKTILNHKDLLKLIYREVQEAVLKDATFRGGEVEDLSGENETNPAKYQEYLELER</sequence>